<evidence type="ECO:0000256" key="1">
    <source>
        <dbReference type="SAM" id="SignalP"/>
    </source>
</evidence>
<evidence type="ECO:0000313" key="3">
    <source>
        <dbReference type="Proteomes" id="UP001233999"/>
    </source>
</evidence>
<organism evidence="2 3">
    <name type="scientific">Diploptera punctata</name>
    <name type="common">Pacific beetle cockroach</name>
    <dbReference type="NCBI Taxonomy" id="6984"/>
    <lineage>
        <taxon>Eukaryota</taxon>
        <taxon>Metazoa</taxon>
        <taxon>Ecdysozoa</taxon>
        <taxon>Arthropoda</taxon>
        <taxon>Hexapoda</taxon>
        <taxon>Insecta</taxon>
        <taxon>Pterygota</taxon>
        <taxon>Neoptera</taxon>
        <taxon>Polyneoptera</taxon>
        <taxon>Dictyoptera</taxon>
        <taxon>Blattodea</taxon>
        <taxon>Blaberoidea</taxon>
        <taxon>Blaberidae</taxon>
        <taxon>Diplopterinae</taxon>
        <taxon>Diploptera</taxon>
    </lineage>
</organism>
<dbReference type="AlphaFoldDB" id="A0AAD7ZDS8"/>
<feature type="signal peptide" evidence="1">
    <location>
        <begin position="1"/>
        <end position="24"/>
    </location>
</feature>
<proteinExistence type="predicted"/>
<feature type="non-terminal residue" evidence="2">
    <location>
        <position position="1"/>
    </location>
</feature>
<feature type="chain" id="PRO_5042032385" evidence="1">
    <location>
        <begin position="25"/>
        <end position="109"/>
    </location>
</feature>
<reference evidence="2" key="2">
    <citation type="submission" date="2023-05" db="EMBL/GenBank/DDBJ databases">
        <authorList>
            <person name="Fouks B."/>
        </authorList>
    </citation>
    <scope>NUCLEOTIDE SEQUENCE</scope>
    <source>
        <strain evidence="2">Stay&amp;Tobe</strain>
        <tissue evidence="2">Testes</tissue>
    </source>
</reference>
<comment type="caution">
    <text evidence="2">The sequence shown here is derived from an EMBL/GenBank/DDBJ whole genome shotgun (WGS) entry which is preliminary data.</text>
</comment>
<protein>
    <submittedName>
        <fullName evidence="2">Uncharacterized protein</fullName>
    </submittedName>
</protein>
<reference evidence="2" key="1">
    <citation type="journal article" date="2023" name="IScience">
        <title>Live-bearing cockroach genome reveals convergent evolutionary mechanisms linked to viviparity in insects and beyond.</title>
        <authorList>
            <person name="Fouks B."/>
            <person name="Harrison M.C."/>
            <person name="Mikhailova A.A."/>
            <person name="Marchal E."/>
            <person name="English S."/>
            <person name="Carruthers M."/>
            <person name="Jennings E.C."/>
            <person name="Chiamaka E.L."/>
            <person name="Frigard R.A."/>
            <person name="Pippel M."/>
            <person name="Attardo G.M."/>
            <person name="Benoit J.B."/>
            <person name="Bornberg-Bauer E."/>
            <person name="Tobe S.S."/>
        </authorList>
    </citation>
    <scope>NUCLEOTIDE SEQUENCE</scope>
    <source>
        <strain evidence="2">Stay&amp;Tobe</strain>
    </source>
</reference>
<accession>A0AAD7ZDS8</accession>
<gene>
    <name evidence="2" type="ORF">L9F63_004929</name>
</gene>
<feature type="non-terminal residue" evidence="2">
    <location>
        <position position="109"/>
    </location>
</feature>
<name>A0AAD7ZDS8_DIPPU</name>
<dbReference type="Proteomes" id="UP001233999">
    <property type="component" value="Unassembled WGS sequence"/>
</dbReference>
<keyword evidence="3" id="KW-1185">Reference proteome</keyword>
<sequence length="109" mass="13334">LYQACKNFLLISIWFWYFFSKSTKRTAALDAQKKCRSSKSSDILYCIMKIEDFKSKLQETRNNFDFFWNELVRTAPRIYSVKRNRMEPIEDEDRKSTYKRLYLEIIDIF</sequence>
<dbReference type="EMBL" id="JASPKZ010008858">
    <property type="protein sequence ID" value="KAJ9578825.1"/>
    <property type="molecule type" value="Genomic_DNA"/>
</dbReference>
<keyword evidence="1" id="KW-0732">Signal</keyword>
<evidence type="ECO:0000313" key="2">
    <source>
        <dbReference type="EMBL" id="KAJ9578825.1"/>
    </source>
</evidence>